<feature type="compositionally biased region" description="Polar residues" evidence="1">
    <location>
        <begin position="580"/>
        <end position="592"/>
    </location>
</feature>
<accession>Q090G6</accession>
<dbReference type="Proteomes" id="UP000032702">
    <property type="component" value="Unassembled WGS sequence"/>
</dbReference>
<protein>
    <submittedName>
        <fullName evidence="2">Uncharacterized protein</fullName>
    </submittedName>
</protein>
<sequence>MPPRGSVSLPPLGAARVALAVGQGPVEEQVEHPHHAGAIEEADLPLLGEGQPQLRGGEAPGLPRGQRAAGEERARGRAHQVREAQAQLGGQDLPLQGEALGTPVAKDDDPRAGIELLDDEGGLPGAVALQLREDELAALGDEVAHEGAPLGELRVVHERVLLHGVIHQRVDRVDVGVHHLRGEDLVQRLAEPGGEPRVQLGVHHHAGAQVGEDRQVARVARLVLAPVVHLLRPRIREGEWEEGVVDQRPVAERALVPPARVHVVQVPGHIDPALRHPVVDEVALRVLHVVVGHQGIQHHGAQEPLHLQVLLQGGDELGLGRVVDDVQDGGQGVVGFLLVRLLRPVALVGNLDGLELAVLPAAAVDGGVVVAEVMRREEGLVHLFDVEERPLVHAVDLDADEGGLRRRHAQGGQQVVAHLLREQGGVGILGHEVERGAALERGALLEAHVPALLDEEAGRSPPEADLHVVRLPPAHEARVLLGRPRIGLELLHRLRRDEQLVFRQGCLHGRQLEAALHLGCGRRRLGRRWRLLGAHGIRGRGGRDGRHGRRVLHERRIIHVRRTAAGAITAIDEREKRNQPKSQVSHGHTLQQGVCPAVRGDSRPIRTRVVEGLSYGREGLLSRARRAVSWEGKPGVWAGKCFSVQGGLSRRAGRPACSLAVRWRGRRGKGVGDRGAKGTPTLSGGSACDSKGVTMESWNQMSADVVRSHAASDVNKRIDERVERCVRYMAQQDRKEISPYLEKLEREWDVGRAALVAGSVATLVGLWLDQRAGNRWRLLSGVAAGLMLQQGLFGFGPLAELVRAMGGVRTRREIDLEKFALKALRGDFERIPKNDGGPLARANAALVAAQS</sequence>
<evidence type="ECO:0000256" key="1">
    <source>
        <dbReference type="SAM" id="MobiDB-lite"/>
    </source>
</evidence>
<reference evidence="2 3" key="1">
    <citation type="submission" date="2006-04" db="EMBL/GenBank/DDBJ databases">
        <authorList>
            <person name="Nierman W.C."/>
        </authorList>
    </citation>
    <scope>NUCLEOTIDE SEQUENCE [LARGE SCALE GENOMIC DNA]</scope>
    <source>
        <strain evidence="2 3">DW4/3-1</strain>
    </source>
</reference>
<evidence type="ECO:0000313" key="2">
    <source>
        <dbReference type="EMBL" id="EAU66146.1"/>
    </source>
</evidence>
<dbReference type="EMBL" id="AAMD01000063">
    <property type="protein sequence ID" value="EAU66146.1"/>
    <property type="molecule type" value="Genomic_DNA"/>
</dbReference>
<name>Q090G6_STIAD</name>
<comment type="caution">
    <text evidence="2">The sequence shown here is derived from an EMBL/GenBank/DDBJ whole genome shotgun (WGS) entry which is preliminary data.</text>
</comment>
<feature type="region of interest" description="Disordered" evidence="1">
    <location>
        <begin position="668"/>
        <end position="688"/>
    </location>
</feature>
<organism evidence="2 3">
    <name type="scientific">Stigmatella aurantiaca (strain DW4/3-1)</name>
    <dbReference type="NCBI Taxonomy" id="378806"/>
    <lineage>
        <taxon>Bacteria</taxon>
        <taxon>Pseudomonadati</taxon>
        <taxon>Myxococcota</taxon>
        <taxon>Myxococcia</taxon>
        <taxon>Myxococcales</taxon>
        <taxon>Cystobacterineae</taxon>
        <taxon>Archangiaceae</taxon>
        <taxon>Stigmatella</taxon>
    </lineage>
</organism>
<feature type="region of interest" description="Disordered" evidence="1">
    <location>
        <begin position="575"/>
        <end position="595"/>
    </location>
</feature>
<evidence type="ECO:0000313" key="3">
    <source>
        <dbReference type="Proteomes" id="UP000032702"/>
    </source>
</evidence>
<proteinExistence type="predicted"/>
<gene>
    <name evidence="2" type="ORF">STIAU_4335</name>
</gene>
<feature type="region of interest" description="Disordered" evidence="1">
    <location>
        <begin position="48"/>
        <end position="96"/>
    </location>
</feature>
<dbReference type="AlphaFoldDB" id="Q090G6"/>
<dbReference type="PATRIC" id="fig|378806.16.peg.5253"/>